<dbReference type="PANTHER" id="PTHR14255">
    <property type="entry name" value="CEREBLON"/>
    <property type="match status" value="1"/>
</dbReference>
<dbReference type="HOGENOM" id="CLU_029011_1_1_1"/>
<dbReference type="GO" id="GO:0016020">
    <property type="term" value="C:membrane"/>
    <property type="evidence" value="ECO:0007669"/>
    <property type="project" value="UniProtKB-SubCell"/>
</dbReference>
<dbReference type="PANTHER" id="PTHR14255:SF3">
    <property type="entry name" value="SULFITE EXPORTER TAUE_SAFE FAMILY PROTEIN 5-RELATED"/>
    <property type="match status" value="1"/>
</dbReference>
<organism evidence="6 7">
    <name type="scientific">Phaeodactylum tricornutum (strain CCAP 1055/1)</name>
    <dbReference type="NCBI Taxonomy" id="556484"/>
    <lineage>
        <taxon>Eukaryota</taxon>
        <taxon>Sar</taxon>
        <taxon>Stramenopiles</taxon>
        <taxon>Ochrophyta</taxon>
        <taxon>Bacillariophyta</taxon>
        <taxon>Bacillariophyceae</taxon>
        <taxon>Bacillariophycidae</taxon>
        <taxon>Naviculales</taxon>
        <taxon>Phaeodactylaceae</taxon>
        <taxon>Phaeodactylum</taxon>
    </lineage>
</organism>
<sequence>MDPGLPTGPPFRFIVPHGTGHGEVIPYPQRIRPSHFFLAFARQALEGNRLLPYIRRHCPSGTATAMMDILPDAPDVIVPVPPRPLQQPHPHRQGCDTFTVNPVPRTNACGAVSDVRESTARRGRSLGRLPNLHVWILVLAVALVAAVLVQWSESLSSSTSLSLDTPEVSPFRWLLKGDDSRSPHSQHKPIYDEAHPALFPLSRSDQIGFFLATLGLMVAAGGGIGGGGILVPVYILVMGFTPKHAIPLSNVTVLGGAVANTILNARKRHPLADRPLVDWDLILVMEPLTIAGALLGAFLNKVLPELLLTVLLVLLLSVTAYTSLTKALKLYARESRAMAAAQGLVRVDGTKESELTVMARLEDQDDHDEAAEVLLENMERDDDDDESSSDDDMKSVELPASSLQAELDQLLEEECTTPMANISILVTMFIVVLTINVLKGGGAFPSPLGIRCGSRAFWIANLVMLAWIGIISVGIRAYLVRRFEQKRRLSFPYVEGDIRWDARATIVYPVVCCMAGFFAGMFGVGGGIVKGPLMLAMGVHPAVSSASSACMILFTSFTATTSFVVFGLLVWDYAYVCMAIGFVATFAGQVGLSYLMRRAQRNSYIAFSIGAVVLLSAFLMTIQSLLSMAAGEKHHSGGICGKGD</sequence>
<dbReference type="GeneID" id="7197447"/>
<feature type="transmembrane region" description="Helical" evidence="5">
    <location>
        <begin position="458"/>
        <end position="479"/>
    </location>
</feature>
<dbReference type="KEGG" id="pti:PHATRDRAFT_32656"/>
<evidence type="ECO:0008006" key="8">
    <source>
        <dbReference type="Google" id="ProtNLM"/>
    </source>
</evidence>
<evidence type="ECO:0000256" key="1">
    <source>
        <dbReference type="ARBA" id="ARBA00004141"/>
    </source>
</evidence>
<feature type="transmembrane region" description="Helical" evidence="5">
    <location>
        <begin position="506"/>
        <end position="526"/>
    </location>
</feature>
<dbReference type="STRING" id="556484.B7FS95"/>
<dbReference type="EMBL" id="CM000606">
    <property type="protein sequence ID" value="EEC50756.1"/>
    <property type="molecule type" value="Genomic_DNA"/>
</dbReference>
<keyword evidence="2 5" id="KW-0812">Transmembrane</keyword>
<feature type="transmembrane region" description="Helical" evidence="5">
    <location>
        <begin position="132"/>
        <end position="151"/>
    </location>
</feature>
<evidence type="ECO:0000313" key="7">
    <source>
        <dbReference type="Proteomes" id="UP000000759"/>
    </source>
</evidence>
<evidence type="ECO:0000256" key="3">
    <source>
        <dbReference type="ARBA" id="ARBA00022989"/>
    </source>
</evidence>
<feature type="transmembrane region" description="Helical" evidence="5">
    <location>
        <begin position="419"/>
        <end position="438"/>
    </location>
</feature>
<keyword evidence="4 5" id="KW-0472">Membrane</keyword>
<dbReference type="InParanoid" id="B7FS95"/>
<dbReference type="Pfam" id="PF01925">
    <property type="entry name" value="TauE"/>
    <property type="match status" value="2"/>
</dbReference>
<feature type="transmembrane region" description="Helical" evidence="5">
    <location>
        <begin position="546"/>
        <end position="566"/>
    </location>
</feature>
<evidence type="ECO:0000256" key="5">
    <source>
        <dbReference type="SAM" id="Phobius"/>
    </source>
</evidence>
<accession>B7FS95</accession>
<feature type="transmembrane region" description="Helical" evidence="5">
    <location>
        <begin position="604"/>
        <end position="626"/>
    </location>
</feature>
<dbReference type="InterPro" id="IPR002781">
    <property type="entry name" value="TM_pro_TauE-like"/>
</dbReference>
<dbReference type="RefSeq" id="XP_002177942.1">
    <property type="nucleotide sequence ID" value="XM_002177906.1"/>
</dbReference>
<feature type="transmembrane region" description="Helical" evidence="5">
    <location>
        <begin position="207"/>
        <end position="237"/>
    </location>
</feature>
<feature type="transmembrane region" description="Helical" evidence="5">
    <location>
        <begin position="573"/>
        <end position="592"/>
    </location>
</feature>
<feature type="transmembrane region" description="Helical" evidence="5">
    <location>
        <begin position="306"/>
        <end position="324"/>
    </location>
</feature>
<protein>
    <recommendedName>
        <fullName evidence="8">Sulfite exporter TauE/SafE</fullName>
    </recommendedName>
</protein>
<comment type="subcellular location">
    <subcellularLocation>
        <location evidence="1">Membrane</location>
        <topology evidence="1">Multi-pass membrane protein</topology>
    </subcellularLocation>
</comment>
<feature type="transmembrane region" description="Helical" evidence="5">
    <location>
        <begin position="276"/>
        <end position="300"/>
    </location>
</feature>
<dbReference type="OrthoDB" id="434519at2759"/>
<keyword evidence="3 5" id="KW-1133">Transmembrane helix</keyword>
<dbReference type="Proteomes" id="UP000000759">
    <property type="component" value="Chromosome 2"/>
</dbReference>
<dbReference type="PaxDb" id="2850-Phatr32656"/>
<dbReference type="GO" id="GO:0016567">
    <property type="term" value="P:protein ubiquitination"/>
    <property type="evidence" value="ECO:0007669"/>
    <property type="project" value="TreeGrafter"/>
</dbReference>
<keyword evidence="7" id="KW-1185">Reference proteome</keyword>
<dbReference type="AlphaFoldDB" id="B7FS95"/>
<proteinExistence type="predicted"/>
<reference evidence="7" key="2">
    <citation type="submission" date="2008-08" db="EMBL/GenBank/DDBJ databases">
        <authorList>
            <consortium name="Diatom Consortium"/>
            <person name="Grigoriev I."/>
            <person name="Grimwood J."/>
            <person name="Kuo A."/>
            <person name="Otillar R.P."/>
            <person name="Salamov A."/>
            <person name="Detter J.C."/>
            <person name="Lindquist E."/>
            <person name="Shapiro H."/>
            <person name="Lucas S."/>
            <person name="Glavina del Rio T."/>
            <person name="Pitluck S."/>
            <person name="Rokhsar D."/>
            <person name="Bowler C."/>
        </authorList>
    </citation>
    <scope>GENOME REANNOTATION</scope>
    <source>
        <strain evidence="7">CCAP 1055/1</strain>
    </source>
</reference>
<name>B7FS95_PHATC</name>
<dbReference type="GO" id="GO:0031464">
    <property type="term" value="C:Cul4A-RING E3 ubiquitin ligase complex"/>
    <property type="evidence" value="ECO:0007669"/>
    <property type="project" value="TreeGrafter"/>
</dbReference>
<reference evidence="6 7" key="1">
    <citation type="journal article" date="2008" name="Nature">
        <title>The Phaeodactylum genome reveals the evolutionary history of diatom genomes.</title>
        <authorList>
            <person name="Bowler C."/>
            <person name="Allen A.E."/>
            <person name="Badger J.H."/>
            <person name="Grimwood J."/>
            <person name="Jabbari K."/>
            <person name="Kuo A."/>
            <person name="Maheswari U."/>
            <person name="Martens C."/>
            <person name="Maumus F."/>
            <person name="Otillar R.P."/>
            <person name="Rayko E."/>
            <person name="Salamov A."/>
            <person name="Vandepoele K."/>
            <person name="Beszteri B."/>
            <person name="Gruber A."/>
            <person name="Heijde M."/>
            <person name="Katinka M."/>
            <person name="Mock T."/>
            <person name="Valentin K."/>
            <person name="Verret F."/>
            <person name="Berges J.A."/>
            <person name="Brownlee C."/>
            <person name="Cadoret J.P."/>
            <person name="Chiovitti A."/>
            <person name="Choi C.J."/>
            <person name="Coesel S."/>
            <person name="De Martino A."/>
            <person name="Detter J.C."/>
            <person name="Durkin C."/>
            <person name="Falciatore A."/>
            <person name="Fournet J."/>
            <person name="Haruta M."/>
            <person name="Huysman M.J."/>
            <person name="Jenkins B.D."/>
            <person name="Jiroutova K."/>
            <person name="Jorgensen R.E."/>
            <person name="Joubert Y."/>
            <person name="Kaplan A."/>
            <person name="Kroger N."/>
            <person name="Kroth P.G."/>
            <person name="La Roche J."/>
            <person name="Lindquist E."/>
            <person name="Lommer M."/>
            <person name="Martin-Jezequel V."/>
            <person name="Lopez P.J."/>
            <person name="Lucas S."/>
            <person name="Mangogna M."/>
            <person name="McGinnis K."/>
            <person name="Medlin L.K."/>
            <person name="Montsant A."/>
            <person name="Oudot-Le Secq M.P."/>
            <person name="Napoli C."/>
            <person name="Obornik M."/>
            <person name="Parker M.S."/>
            <person name="Petit J.L."/>
            <person name="Porcel B.M."/>
            <person name="Poulsen N."/>
            <person name="Robison M."/>
            <person name="Rychlewski L."/>
            <person name="Rynearson T.A."/>
            <person name="Schmutz J."/>
            <person name="Shapiro H."/>
            <person name="Siaut M."/>
            <person name="Stanley M."/>
            <person name="Sussman M.R."/>
            <person name="Taylor A.R."/>
            <person name="Vardi A."/>
            <person name="von Dassow P."/>
            <person name="Vyverman W."/>
            <person name="Willis A."/>
            <person name="Wyrwicz L.S."/>
            <person name="Rokhsar D.S."/>
            <person name="Weissenbach J."/>
            <person name="Armbrust E.V."/>
            <person name="Green B.R."/>
            <person name="Van de Peer Y."/>
            <person name="Grigoriev I.V."/>
        </authorList>
    </citation>
    <scope>NUCLEOTIDE SEQUENCE [LARGE SCALE GENOMIC DNA]</scope>
    <source>
        <strain evidence="6 7">CCAP 1055/1</strain>
    </source>
</reference>
<evidence type="ECO:0000256" key="4">
    <source>
        <dbReference type="ARBA" id="ARBA00023136"/>
    </source>
</evidence>
<gene>
    <name evidence="6" type="ORF">PHATRDRAFT_32656</name>
</gene>
<evidence type="ECO:0000256" key="2">
    <source>
        <dbReference type="ARBA" id="ARBA00022692"/>
    </source>
</evidence>
<evidence type="ECO:0000313" key="6">
    <source>
        <dbReference type="EMBL" id="EEC50756.1"/>
    </source>
</evidence>
<dbReference type="eggNOG" id="ENOG502QWNB">
    <property type="taxonomic scope" value="Eukaryota"/>
</dbReference>